<dbReference type="GeneID" id="28735808"/>
<keyword evidence="3" id="KW-1185">Reference proteome</keyword>
<dbReference type="AlphaFoldDB" id="A0A0N1HH30"/>
<dbReference type="InterPro" id="IPR015069">
    <property type="entry name" value="2H-PEstase_DUF1868"/>
</dbReference>
<dbReference type="SUPFAM" id="SSF55144">
    <property type="entry name" value="LigT-like"/>
    <property type="match status" value="1"/>
</dbReference>
<evidence type="ECO:0000259" key="1">
    <source>
        <dbReference type="Pfam" id="PF08975"/>
    </source>
</evidence>
<feature type="domain" description="DUF1868" evidence="1">
    <location>
        <begin position="52"/>
        <end position="169"/>
    </location>
</feature>
<organism evidence="2 3">
    <name type="scientific">Cyphellophora attinorum</name>
    <dbReference type="NCBI Taxonomy" id="1664694"/>
    <lineage>
        <taxon>Eukaryota</taxon>
        <taxon>Fungi</taxon>
        <taxon>Dikarya</taxon>
        <taxon>Ascomycota</taxon>
        <taxon>Pezizomycotina</taxon>
        <taxon>Eurotiomycetes</taxon>
        <taxon>Chaetothyriomycetidae</taxon>
        <taxon>Chaetothyriales</taxon>
        <taxon>Cyphellophoraceae</taxon>
        <taxon>Cyphellophora</taxon>
    </lineage>
</organism>
<protein>
    <recommendedName>
        <fullName evidence="1">DUF1868 domain-containing protein</fullName>
    </recommendedName>
</protein>
<dbReference type="VEuPathDB" id="FungiDB:AB675_3841"/>
<dbReference type="OrthoDB" id="2877829at2759"/>
<gene>
    <name evidence="2" type="ORF">AB675_3841</name>
</gene>
<reference evidence="2 3" key="1">
    <citation type="submission" date="2015-06" db="EMBL/GenBank/DDBJ databases">
        <title>Draft genome of the ant-associated black yeast Phialophora attae CBS 131958.</title>
        <authorList>
            <person name="Moreno L.F."/>
            <person name="Stielow B.J."/>
            <person name="de Hoog S."/>
            <person name="Vicente V.A."/>
            <person name="Weiss V.A."/>
            <person name="de Vries M."/>
            <person name="Cruz L.M."/>
            <person name="Souza E.M."/>
        </authorList>
    </citation>
    <scope>NUCLEOTIDE SEQUENCE [LARGE SCALE GENOMIC DNA]</scope>
    <source>
        <strain evidence="2 3">CBS 131958</strain>
    </source>
</reference>
<dbReference type="RefSeq" id="XP_017994906.1">
    <property type="nucleotide sequence ID" value="XM_018143928.1"/>
</dbReference>
<dbReference type="Gene3D" id="3.90.1140.10">
    <property type="entry name" value="Cyclic phosphodiesterase"/>
    <property type="match status" value="1"/>
</dbReference>
<sequence>MTTTTITTTSTIAASQATHGNVPKGYSPSTRVEPIPRPDFPHHQYPRWIGHKFTPTGQVLPFPGNTVLCHLSQSSALHASLTGLHTLLSQHGLSHCFALLPPSSYHMTFYEGITYRIPTSTNWPAPEILPYDCSLGQCHAHVISRLSTLRLGSTGGGPPYKLRIAGFEPLTDGIAFKLVPENATEEKRMRNLREQMADSVGVRQPGFGVYGFHMSLGYCLKWLSEEETKEVSDVLDEWLQENRTVSDEGVEFGAPEVCVYDDMTGFRRVFYLE</sequence>
<accession>A0A0N1HH30</accession>
<proteinExistence type="predicted"/>
<evidence type="ECO:0000313" key="2">
    <source>
        <dbReference type="EMBL" id="KPI34943.1"/>
    </source>
</evidence>
<dbReference type="Pfam" id="PF08975">
    <property type="entry name" value="2H-phosphodiest"/>
    <property type="match status" value="1"/>
</dbReference>
<name>A0A0N1HH30_9EURO</name>
<evidence type="ECO:0000313" key="3">
    <source>
        <dbReference type="Proteomes" id="UP000038010"/>
    </source>
</evidence>
<dbReference type="InterPro" id="IPR009097">
    <property type="entry name" value="Cyclic_Pdiesterase"/>
</dbReference>
<comment type="caution">
    <text evidence="2">The sequence shown here is derived from an EMBL/GenBank/DDBJ whole genome shotgun (WGS) entry which is preliminary data.</text>
</comment>
<dbReference type="EMBL" id="LFJN01000047">
    <property type="protein sequence ID" value="KPI34943.1"/>
    <property type="molecule type" value="Genomic_DNA"/>
</dbReference>
<dbReference type="Proteomes" id="UP000038010">
    <property type="component" value="Unassembled WGS sequence"/>
</dbReference>